<evidence type="ECO:0000313" key="2">
    <source>
        <dbReference type="EMBL" id="KAF5793642.1"/>
    </source>
</evidence>
<sequence>MFSNLPRSCVRGRTSEHGMRRRIMLKSPCSKHLTRVRQTTPLSGPSKDAGG</sequence>
<dbReference type="AlphaFoldDB" id="A0A9K3NAU3"/>
<organism evidence="2 3">
    <name type="scientific">Helianthus annuus</name>
    <name type="common">Common sunflower</name>
    <dbReference type="NCBI Taxonomy" id="4232"/>
    <lineage>
        <taxon>Eukaryota</taxon>
        <taxon>Viridiplantae</taxon>
        <taxon>Streptophyta</taxon>
        <taxon>Embryophyta</taxon>
        <taxon>Tracheophyta</taxon>
        <taxon>Spermatophyta</taxon>
        <taxon>Magnoliopsida</taxon>
        <taxon>eudicotyledons</taxon>
        <taxon>Gunneridae</taxon>
        <taxon>Pentapetalae</taxon>
        <taxon>asterids</taxon>
        <taxon>campanulids</taxon>
        <taxon>Asterales</taxon>
        <taxon>Asteraceae</taxon>
        <taxon>Asteroideae</taxon>
        <taxon>Heliantheae alliance</taxon>
        <taxon>Heliantheae</taxon>
        <taxon>Helianthus</taxon>
    </lineage>
</organism>
<reference evidence="2" key="1">
    <citation type="journal article" date="2017" name="Nature">
        <title>The sunflower genome provides insights into oil metabolism, flowering and Asterid evolution.</title>
        <authorList>
            <person name="Badouin H."/>
            <person name="Gouzy J."/>
            <person name="Grassa C.J."/>
            <person name="Murat F."/>
            <person name="Staton S.E."/>
            <person name="Cottret L."/>
            <person name="Lelandais-Briere C."/>
            <person name="Owens G.L."/>
            <person name="Carrere S."/>
            <person name="Mayjonade B."/>
            <person name="Legrand L."/>
            <person name="Gill N."/>
            <person name="Kane N.C."/>
            <person name="Bowers J.E."/>
            <person name="Hubner S."/>
            <person name="Bellec A."/>
            <person name="Berard A."/>
            <person name="Berges H."/>
            <person name="Blanchet N."/>
            <person name="Boniface M.C."/>
            <person name="Brunel D."/>
            <person name="Catrice O."/>
            <person name="Chaidir N."/>
            <person name="Claudel C."/>
            <person name="Donnadieu C."/>
            <person name="Faraut T."/>
            <person name="Fievet G."/>
            <person name="Helmstetter N."/>
            <person name="King M."/>
            <person name="Knapp S.J."/>
            <person name="Lai Z."/>
            <person name="Le Paslier M.C."/>
            <person name="Lippi Y."/>
            <person name="Lorenzon L."/>
            <person name="Mandel J.R."/>
            <person name="Marage G."/>
            <person name="Marchand G."/>
            <person name="Marquand E."/>
            <person name="Bret-Mestries E."/>
            <person name="Morien E."/>
            <person name="Nambeesan S."/>
            <person name="Nguyen T."/>
            <person name="Pegot-Espagnet P."/>
            <person name="Pouilly N."/>
            <person name="Raftis F."/>
            <person name="Sallet E."/>
            <person name="Schiex T."/>
            <person name="Thomas J."/>
            <person name="Vandecasteele C."/>
            <person name="Vares D."/>
            <person name="Vear F."/>
            <person name="Vautrin S."/>
            <person name="Crespi M."/>
            <person name="Mangin B."/>
            <person name="Burke J.M."/>
            <person name="Salse J."/>
            <person name="Munos S."/>
            <person name="Vincourt P."/>
            <person name="Rieseberg L.H."/>
            <person name="Langlade N.B."/>
        </authorList>
    </citation>
    <scope>NUCLEOTIDE SEQUENCE</scope>
    <source>
        <tissue evidence="2">Leaves</tissue>
    </source>
</reference>
<comment type="caution">
    <text evidence="2">The sequence shown here is derived from an EMBL/GenBank/DDBJ whole genome shotgun (WGS) entry which is preliminary data.</text>
</comment>
<reference evidence="2" key="2">
    <citation type="submission" date="2020-06" db="EMBL/GenBank/DDBJ databases">
        <title>Helianthus annuus Genome sequencing and assembly Release 2.</title>
        <authorList>
            <person name="Gouzy J."/>
            <person name="Langlade N."/>
            <person name="Munos S."/>
        </authorList>
    </citation>
    <scope>NUCLEOTIDE SEQUENCE</scope>
    <source>
        <tissue evidence="2">Leaves</tissue>
    </source>
</reference>
<evidence type="ECO:0000256" key="1">
    <source>
        <dbReference type="SAM" id="MobiDB-lite"/>
    </source>
</evidence>
<dbReference type="Gramene" id="mRNA:HanXRQr2_Chr08g0318781">
    <property type="protein sequence ID" value="mRNA:HanXRQr2_Chr08g0318781"/>
    <property type="gene ID" value="HanXRQr2_Chr08g0318781"/>
</dbReference>
<dbReference type="EMBL" id="MNCJ02000323">
    <property type="protein sequence ID" value="KAF5793642.1"/>
    <property type="molecule type" value="Genomic_DNA"/>
</dbReference>
<name>A0A9K3NAU3_HELAN</name>
<dbReference type="Proteomes" id="UP000215914">
    <property type="component" value="Unassembled WGS sequence"/>
</dbReference>
<keyword evidence="3" id="KW-1185">Reference proteome</keyword>
<evidence type="ECO:0000313" key="3">
    <source>
        <dbReference type="Proteomes" id="UP000215914"/>
    </source>
</evidence>
<accession>A0A9K3NAU3</accession>
<gene>
    <name evidence="2" type="ORF">HanXRQr2_Chr08g0318781</name>
</gene>
<feature type="region of interest" description="Disordered" evidence="1">
    <location>
        <begin position="29"/>
        <end position="51"/>
    </location>
</feature>
<protein>
    <submittedName>
        <fullName evidence="2">Uncharacterized protein</fullName>
    </submittedName>
</protein>
<proteinExistence type="predicted"/>